<dbReference type="PROSITE" id="PS50110">
    <property type="entry name" value="RESPONSE_REGULATORY"/>
    <property type="match status" value="1"/>
</dbReference>
<accession>A0A9W6ISR8</accession>
<dbReference type="EMBL" id="JAFBCY010000001">
    <property type="protein sequence ID" value="MBM7850522.1"/>
    <property type="molecule type" value="Genomic_DNA"/>
</dbReference>
<dbReference type="Gene3D" id="3.40.50.2300">
    <property type="match status" value="1"/>
</dbReference>
<keyword evidence="1" id="KW-0597">Phosphoprotein</keyword>
<dbReference type="PANTHER" id="PTHR43228">
    <property type="entry name" value="TWO-COMPONENT RESPONSE REGULATOR"/>
    <property type="match status" value="1"/>
</dbReference>
<gene>
    <name evidence="4" type="ORF">GCM10008170_18370</name>
    <name evidence="5" type="ORF">JOD31_000734</name>
</gene>
<name>A0A9W6ISR8_9HYPH</name>
<feature type="modified residue" description="4-aspartylphosphate" evidence="1">
    <location>
        <position position="60"/>
    </location>
</feature>
<dbReference type="Proteomes" id="UP000758856">
    <property type="component" value="Unassembled WGS sequence"/>
</dbReference>
<evidence type="ECO:0000256" key="1">
    <source>
        <dbReference type="PROSITE-ProRule" id="PRU00169"/>
    </source>
</evidence>
<dbReference type="GO" id="GO:0000160">
    <property type="term" value="P:phosphorelay signal transduction system"/>
    <property type="evidence" value="ECO:0007669"/>
    <property type="project" value="InterPro"/>
</dbReference>
<dbReference type="PANTHER" id="PTHR43228:SF1">
    <property type="entry name" value="TWO-COMPONENT RESPONSE REGULATOR ARR22"/>
    <property type="match status" value="1"/>
</dbReference>
<dbReference type="SUPFAM" id="SSF52172">
    <property type="entry name" value="CheY-like"/>
    <property type="match status" value="1"/>
</dbReference>
<feature type="compositionally biased region" description="Basic and acidic residues" evidence="2">
    <location>
        <begin position="157"/>
        <end position="168"/>
    </location>
</feature>
<evidence type="ECO:0000313" key="5">
    <source>
        <dbReference type="EMBL" id="MBM7850522.1"/>
    </source>
</evidence>
<evidence type="ECO:0000313" key="6">
    <source>
        <dbReference type="Proteomes" id="UP000758856"/>
    </source>
</evidence>
<evidence type="ECO:0000313" key="4">
    <source>
        <dbReference type="EMBL" id="GLK55818.1"/>
    </source>
</evidence>
<reference evidence="5 6" key="2">
    <citation type="submission" date="2021-01" db="EMBL/GenBank/DDBJ databases">
        <title>Genomic Encyclopedia of Type Strains, Phase IV (KMG-IV): sequencing the most valuable type-strain genomes for metagenomic binning, comparative biology and taxonomic classification.</title>
        <authorList>
            <person name="Goeker M."/>
        </authorList>
    </citation>
    <scope>NUCLEOTIDE SEQUENCE [LARGE SCALE GENOMIC DNA]</scope>
    <source>
        <strain evidence="5 6">DSM 6130</strain>
    </source>
</reference>
<dbReference type="SMART" id="SM00448">
    <property type="entry name" value="REC"/>
    <property type="match status" value="1"/>
</dbReference>
<dbReference type="AlphaFoldDB" id="A0A9W6ISR8"/>
<dbReference type="RefSeq" id="WP_204948936.1">
    <property type="nucleotide sequence ID" value="NZ_BSFF01000002.1"/>
</dbReference>
<evidence type="ECO:0000256" key="2">
    <source>
        <dbReference type="SAM" id="MobiDB-lite"/>
    </source>
</evidence>
<organism evidence="4 7">
    <name type="scientific">Methylopila capsulata</name>
    <dbReference type="NCBI Taxonomy" id="61654"/>
    <lineage>
        <taxon>Bacteria</taxon>
        <taxon>Pseudomonadati</taxon>
        <taxon>Pseudomonadota</taxon>
        <taxon>Alphaproteobacteria</taxon>
        <taxon>Hyphomicrobiales</taxon>
        <taxon>Methylopilaceae</taxon>
        <taxon>Methylopila</taxon>
    </lineage>
</organism>
<evidence type="ECO:0000313" key="7">
    <source>
        <dbReference type="Proteomes" id="UP001143400"/>
    </source>
</evidence>
<dbReference type="InterPro" id="IPR001789">
    <property type="entry name" value="Sig_transdc_resp-reg_receiver"/>
</dbReference>
<dbReference type="InterPro" id="IPR052048">
    <property type="entry name" value="ST_Response_Regulator"/>
</dbReference>
<feature type="domain" description="Response regulatory" evidence="3">
    <location>
        <begin position="10"/>
        <end position="129"/>
    </location>
</feature>
<comment type="caution">
    <text evidence="4">The sequence shown here is derived from an EMBL/GenBank/DDBJ whole genome shotgun (WGS) entry which is preliminary data.</text>
</comment>
<sequence length="181" mass="20696">MIRVDFTKLRILVVDDNAHMRRIVRTLLHGFGAREVYEAEDGASGLEMFTTHLPDIIIVDWAMPIFDGVELTHMIRKPDSATNPYVPIIMLTGHSEKSRVLRARDAGVTEFLCKPISAKALHQRLLNCVLNPRPFIKTRDYFGPDRRRSMSTNYNGPERRTNNDHVVEDSAPNRLRESVVS</sequence>
<reference evidence="4" key="3">
    <citation type="submission" date="2023-01" db="EMBL/GenBank/DDBJ databases">
        <authorList>
            <person name="Sun Q."/>
            <person name="Evtushenko L."/>
        </authorList>
    </citation>
    <scope>NUCLEOTIDE SEQUENCE</scope>
    <source>
        <strain evidence="4">VKM B-1606</strain>
    </source>
</reference>
<reference evidence="4" key="1">
    <citation type="journal article" date="2014" name="Int. J. Syst. Evol. Microbiol.">
        <title>Complete genome sequence of Corynebacterium casei LMG S-19264T (=DSM 44701T), isolated from a smear-ripened cheese.</title>
        <authorList>
            <consortium name="US DOE Joint Genome Institute (JGI-PGF)"/>
            <person name="Walter F."/>
            <person name="Albersmeier A."/>
            <person name="Kalinowski J."/>
            <person name="Ruckert C."/>
        </authorList>
    </citation>
    <scope>NUCLEOTIDE SEQUENCE</scope>
    <source>
        <strain evidence="4">VKM B-1606</strain>
    </source>
</reference>
<dbReference type="Pfam" id="PF00072">
    <property type="entry name" value="Response_reg"/>
    <property type="match status" value="1"/>
</dbReference>
<protein>
    <submittedName>
        <fullName evidence="5">CheY-like chemotaxis protein</fullName>
    </submittedName>
    <submittedName>
        <fullName evidence="4">Response regulator</fullName>
    </submittedName>
</protein>
<dbReference type="InterPro" id="IPR011006">
    <property type="entry name" value="CheY-like_superfamily"/>
</dbReference>
<dbReference type="CDD" id="cd17546">
    <property type="entry name" value="REC_hyHK_CKI1_RcsC-like"/>
    <property type="match status" value="1"/>
</dbReference>
<evidence type="ECO:0000259" key="3">
    <source>
        <dbReference type="PROSITE" id="PS50110"/>
    </source>
</evidence>
<proteinExistence type="predicted"/>
<dbReference type="EMBL" id="BSFF01000002">
    <property type="protein sequence ID" value="GLK55818.1"/>
    <property type="molecule type" value="Genomic_DNA"/>
</dbReference>
<feature type="region of interest" description="Disordered" evidence="2">
    <location>
        <begin position="146"/>
        <end position="181"/>
    </location>
</feature>
<keyword evidence="6" id="KW-1185">Reference proteome</keyword>
<dbReference type="Proteomes" id="UP001143400">
    <property type="component" value="Unassembled WGS sequence"/>
</dbReference>